<name>A0A072PV24_9EURO</name>
<proteinExistence type="predicted"/>
<reference evidence="2 3" key="1">
    <citation type="submission" date="2013-03" db="EMBL/GenBank/DDBJ databases">
        <title>The Genome Sequence of Exophiala aquamarina CBS 119918.</title>
        <authorList>
            <consortium name="The Broad Institute Genomics Platform"/>
            <person name="Cuomo C."/>
            <person name="de Hoog S."/>
            <person name="Gorbushina A."/>
            <person name="Walker B."/>
            <person name="Young S.K."/>
            <person name="Zeng Q."/>
            <person name="Gargeya S."/>
            <person name="Fitzgerald M."/>
            <person name="Haas B."/>
            <person name="Abouelleil A."/>
            <person name="Allen A.W."/>
            <person name="Alvarado L."/>
            <person name="Arachchi H.M."/>
            <person name="Berlin A.M."/>
            <person name="Chapman S.B."/>
            <person name="Gainer-Dewar J."/>
            <person name="Goldberg J."/>
            <person name="Griggs A."/>
            <person name="Gujja S."/>
            <person name="Hansen M."/>
            <person name="Howarth C."/>
            <person name="Imamovic A."/>
            <person name="Ireland A."/>
            <person name="Larimer J."/>
            <person name="McCowan C."/>
            <person name="Murphy C."/>
            <person name="Pearson M."/>
            <person name="Poon T.W."/>
            <person name="Priest M."/>
            <person name="Roberts A."/>
            <person name="Saif S."/>
            <person name="Shea T."/>
            <person name="Sisk P."/>
            <person name="Sykes S."/>
            <person name="Wortman J."/>
            <person name="Nusbaum C."/>
            <person name="Birren B."/>
        </authorList>
    </citation>
    <scope>NUCLEOTIDE SEQUENCE [LARGE SCALE GENOMIC DNA]</scope>
    <source>
        <strain evidence="2 3">CBS 119918</strain>
    </source>
</reference>
<dbReference type="EMBL" id="AMGV01000003">
    <property type="protein sequence ID" value="KEF59395.1"/>
    <property type="molecule type" value="Genomic_DNA"/>
</dbReference>
<dbReference type="RefSeq" id="XP_013261985.1">
    <property type="nucleotide sequence ID" value="XM_013406531.1"/>
</dbReference>
<feature type="region of interest" description="Disordered" evidence="1">
    <location>
        <begin position="351"/>
        <end position="375"/>
    </location>
</feature>
<organism evidence="2 3">
    <name type="scientific">Exophiala aquamarina CBS 119918</name>
    <dbReference type="NCBI Taxonomy" id="1182545"/>
    <lineage>
        <taxon>Eukaryota</taxon>
        <taxon>Fungi</taxon>
        <taxon>Dikarya</taxon>
        <taxon>Ascomycota</taxon>
        <taxon>Pezizomycotina</taxon>
        <taxon>Eurotiomycetes</taxon>
        <taxon>Chaetothyriomycetidae</taxon>
        <taxon>Chaetothyriales</taxon>
        <taxon>Herpotrichiellaceae</taxon>
        <taxon>Exophiala</taxon>
    </lineage>
</organism>
<dbReference type="Proteomes" id="UP000027920">
    <property type="component" value="Unassembled WGS sequence"/>
</dbReference>
<evidence type="ECO:0008006" key="4">
    <source>
        <dbReference type="Google" id="ProtNLM"/>
    </source>
</evidence>
<accession>A0A072PV24</accession>
<sequence length="430" mass="47530">MQPLIEQKWVRALTFLKLDKQVEHFTSRSGEIFDSSQLVEATALALFLGDPRNSTTDSFTLDGQKPGPLHEVLDQTGIRVPGLQLYDATDHVLILSDLGPLPDLSRVFRELGGYAPGPGNTCQTSQPVPRSHRLGEQLVENEVIFFERLGRRYGSFFALLHSQRTHQLIPGASTTEDLVACPDRSSGFPSLPEMKTVVHEHVIKPLRSQLLLFPSLLRFDEAEALFSTIEACFFRDTTEQERCFVIGICWTGTVLLNPENRPENPSIGIIDWEFANVSGRGTNGDISQFIAHLELFLIAAYTQDKDVAPGHISALSAILRGFVSAYKKGRDKTEDSGLKEIWICKRSWVSPLPSEPSEVSTVPLDEQPSESSSIAEKASYPQCTLITKMVGRGLSFLRCAVAADPMKASDILLRMDPAVGSQPGLIDFFT</sequence>
<evidence type="ECO:0000313" key="3">
    <source>
        <dbReference type="Proteomes" id="UP000027920"/>
    </source>
</evidence>
<evidence type="ECO:0000256" key="1">
    <source>
        <dbReference type="SAM" id="MobiDB-lite"/>
    </source>
</evidence>
<protein>
    <recommendedName>
        <fullName evidence="4">Aminoglycoside phosphotransferase domain-containing protein</fullName>
    </recommendedName>
</protein>
<dbReference type="VEuPathDB" id="FungiDB:A1O9_04239"/>
<evidence type="ECO:0000313" key="2">
    <source>
        <dbReference type="EMBL" id="KEF59395.1"/>
    </source>
</evidence>
<dbReference type="OrthoDB" id="25129at2759"/>
<keyword evidence="3" id="KW-1185">Reference proteome</keyword>
<dbReference type="AlphaFoldDB" id="A0A072PV24"/>
<feature type="compositionally biased region" description="Low complexity" evidence="1">
    <location>
        <begin position="351"/>
        <end position="364"/>
    </location>
</feature>
<gene>
    <name evidence="2" type="ORF">A1O9_04239</name>
</gene>
<dbReference type="HOGENOM" id="CLU_040823_0_0_1"/>
<comment type="caution">
    <text evidence="2">The sequence shown here is derived from an EMBL/GenBank/DDBJ whole genome shotgun (WGS) entry which is preliminary data.</text>
</comment>
<dbReference type="GeneID" id="25279172"/>